<organism evidence="2 3">
    <name type="scientific">Prauserella flavalba</name>
    <dbReference type="NCBI Taxonomy" id="1477506"/>
    <lineage>
        <taxon>Bacteria</taxon>
        <taxon>Bacillati</taxon>
        <taxon>Actinomycetota</taxon>
        <taxon>Actinomycetes</taxon>
        <taxon>Pseudonocardiales</taxon>
        <taxon>Pseudonocardiaceae</taxon>
        <taxon>Prauserella</taxon>
    </lineage>
</organism>
<proteinExistence type="predicted"/>
<name>A0A318LP71_9PSEU</name>
<comment type="caution">
    <text evidence="2">The sequence shown here is derived from an EMBL/GenBank/DDBJ whole genome shotgun (WGS) entry which is preliminary data.</text>
</comment>
<feature type="transmembrane region" description="Helical" evidence="1">
    <location>
        <begin position="66"/>
        <end position="87"/>
    </location>
</feature>
<evidence type="ECO:0008006" key="4">
    <source>
        <dbReference type="Google" id="ProtNLM"/>
    </source>
</evidence>
<keyword evidence="1" id="KW-1133">Transmembrane helix</keyword>
<dbReference type="AlphaFoldDB" id="A0A318LP71"/>
<keyword evidence="1" id="KW-0472">Membrane</keyword>
<evidence type="ECO:0000313" key="2">
    <source>
        <dbReference type="EMBL" id="PXY36356.1"/>
    </source>
</evidence>
<feature type="transmembrane region" description="Helical" evidence="1">
    <location>
        <begin position="24"/>
        <end position="46"/>
    </location>
</feature>
<evidence type="ECO:0000313" key="3">
    <source>
        <dbReference type="Proteomes" id="UP000247892"/>
    </source>
</evidence>
<sequence length="171" mass="18105">MAPETNLGTVTATYPTDNARRGRLAAVLLLAGVAVSAAGVAFWVVVDDRGGRMAGTAGDPLLLPSAVLGLGFGLLLLGVALGSWFLIRRGEVFELHENGVRCSRAGRSVSITWADVERVDVRRGKDTALARWAGGDLGYTIHCADGRKITVTGLTRDARGLLRHVEAATRR</sequence>
<dbReference type="OrthoDB" id="3694343at2"/>
<protein>
    <recommendedName>
        <fullName evidence="4">PH domain-containing protein</fullName>
    </recommendedName>
</protein>
<gene>
    <name evidence="2" type="ORF">BA062_13165</name>
</gene>
<keyword evidence="3" id="KW-1185">Reference proteome</keyword>
<dbReference type="Proteomes" id="UP000247892">
    <property type="component" value="Unassembled WGS sequence"/>
</dbReference>
<dbReference type="EMBL" id="MASU01000005">
    <property type="protein sequence ID" value="PXY36356.1"/>
    <property type="molecule type" value="Genomic_DNA"/>
</dbReference>
<evidence type="ECO:0000256" key="1">
    <source>
        <dbReference type="SAM" id="Phobius"/>
    </source>
</evidence>
<dbReference type="RefSeq" id="WP_110336366.1">
    <property type="nucleotide sequence ID" value="NZ_JBHVKT010000001.1"/>
</dbReference>
<accession>A0A318LP71</accession>
<keyword evidence="1" id="KW-0812">Transmembrane</keyword>
<reference evidence="2 3" key="1">
    <citation type="submission" date="2016-07" db="EMBL/GenBank/DDBJ databases">
        <title>Draft genome sequence of Prauserella sp. YIM 121212, isolated from alkaline soil.</title>
        <authorList>
            <person name="Ruckert C."/>
            <person name="Albersmeier A."/>
            <person name="Jiang C.-L."/>
            <person name="Jiang Y."/>
            <person name="Kalinowski J."/>
            <person name="Schneider O."/>
            <person name="Winkler A."/>
            <person name="Zotchev S.B."/>
        </authorList>
    </citation>
    <scope>NUCLEOTIDE SEQUENCE [LARGE SCALE GENOMIC DNA]</scope>
    <source>
        <strain evidence="2 3">YIM 121212</strain>
    </source>
</reference>